<name>A0A6A4VDH6_AMPAM</name>
<comment type="caution">
    <text evidence="5">The sequence shown here is derived from an EMBL/GenBank/DDBJ whole genome shotgun (WGS) entry which is preliminary data.</text>
</comment>
<evidence type="ECO:0000313" key="5">
    <source>
        <dbReference type="EMBL" id="KAF0294427.1"/>
    </source>
</evidence>
<dbReference type="InterPro" id="IPR024810">
    <property type="entry name" value="MAB21L/cGLR"/>
</dbReference>
<organism evidence="5 6">
    <name type="scientific">Amphibalanus amphitrite</name>
    <name type="common">Striped barnacle</name>
    <name type="synonym">Balanus amphitrite</name>
    <dbReference type="NCBI Taxonomy" id="1232801"/>
    <lineage>
        <taxon>Eukaryota</taxon>
        <taxon>Metazoa</taxon>
        <taxon>Ecdysozoa</taxon>
        <taxon>Arthropoda</taxon>
        <taxon>Crustacea</taxon>
        <taxon>Multicrustacea</taxon>
        <taxon>Cirripedia</taxon>
        <taxon>Thoracica</taxon>
        <taxon>Thoracicalcarea</taxon>
        <taxon>Balanomorpha</taxon>
        <taxon>Balanoidea</taxon>
        <taxon>Balanidae</taxon>
        <taxon>Amphibalaninae</taxon>
        <taxon>Amphibalanus</taxon>
    </lineage>
</organism>
<dbReference type="Gene3D" id="1.10.1410.40">
    <property type="match status" value="1"/>
</dbReference>
<proteinExistence type="inferred from homology"/>
<dbReference type="InterPro" id="IPR046906">
    <property type="entry name" value="Mab-21_HhH/H2TH-like"/>
</dbReference>
<evidence type="ECO:0000259" key="4">
    <source>
        <dbReference type="Pfam" id="PF20266"/>
    </source>
</evidence>
<dbReference type="Proteomes" id="UP000440578">
    <property type="component" value="Unassembled WGS sequence"/>
</dbReference>
<keyword evidence="6" id="KW-1185">Reference proteome</keyword>
<evidence type="ECO:0000256" key="2">
    <source>
        <dbReference type="SAM" id="MobiDB-lite"/>
    </source>
</evidence>
<evidence type="ECO:0000259" key="3">
    <source>
        <dbReference type="Pfam" id="PF03281"/>
    </source>
</evidence>
<evidence type="ECO:0000256" key="1">
    <source>
        <dbReference type="ARBA" id="ARBA00008307"/>
    </source>
</evidence>
<feature type="region of interest" description="Disordered" evidence="2">
    <location>
        <begin position="509"/>
        <end position="538"/>
    </location>
</feature>
<feature type="domain" description="Mab-21-like HhH/H2TH-like" evidence="4">
    <location>
        <begin position="302"/>
        <end position="367"/>
    </location>
</feature>
<dbReference type="Pfam" id="PF03281">
    <property type="entry name" value="Mab-21"/>
    <property type="match status" value="1"/>
</dbReference>
<dbReference type="OrthoDB" id="7249367at2759"/>
<accession>A0A6A4VDH6</accession>
<dbReference type="InterPro" id="IPR046903">
    <property type="entry name" value="Mab-21-like_nuc_Trfase"/>
</dbReference>
<comment type="similarity">
    <text evidence="1">Belongs to the mab-21 family.</text>
</comment>
<dbReference type="PANTHER" id="PTHR10656:SF69">
    <property type="entry name" value="MAB-21-LIKE HHH_H2TH-LIKE DOMAIN-CONTAINING PROTEIN"/>
    <property type="match status" value="1"/>
</dbReference>
<sequence length="538" mass="60865">MLRACGQHIGLVVDRIAENVFANDQQYTFMKCQMEEQTESIQYFCRRPLLHELQKRYTQCDCSPFGRLLVTSVATSGSSAERLSQPPRPPAHQTSSDADRMIELGPVQWAFPADTADSPAHGGDWPGTGPAPRLHITDTENPGFVLLLQEKRASCRHSERLAFRAEHVTQLLTDYLRLTAGEAVTRRAINGPACSYSTTSDTAFHVTEYDDVPCLRIPVWWFSDEFFTRQRRYGWPPQTVLDDIRQFGLHLVPVGAPGSRSQQIEWRLSFSRAELVVVSVMTDIQRFVVIAFKVCKAALGTDAKVIKSYYAKTAAMWLYEQTPAHEWTSVTSGLRRLLDFLDEAVSECSLPCFFWSRINLLRSVTEVAAQVRLSFSPDGGLMWDAAPLLALLSAEDMRSLLGDPDAVRLWLRRQSRRPAAERPPGLPTDLSSPRDRCRLLLNIPQLCWVLSESVRWKWDAYQRHAEQLPMALTRYVAPAEVARQSVLRCLLQVELGTLEEDLRTELRMGRSTAASTAHRRPRRDCSRCTATPRRSSAT</sequence>
<evidence type="ECO:0000313" key="6">
    <source>
        <dbReference type="Proteomes" id="UP000440578"/>
    </source>
</evidence>
<dbReference type="Pfam" id="PF20266">
    <property type="entry name" value="Mab-21_C"/>
    <property type="match status" value="1"/>
</dbReference>
<gene>
    <name evidence="5" type="ORF">FJT64_007899</name>
</gene>
<protein>
    <submittedName>
        <fullName evidence="5">Uncharacterized protein</fullName>
    </submittedName>
</protein>
<reference evidence="5 6" key="1">
    <citation type="submission" date="2019-07" db="EMBL/GenBank/DDBJ databases">
        <title>Draft genome assembly of a fouling barnacle, Amphibalanus amphitrite (Darwin, 1854): The first reference genome for Thecostraca.</title>
        <authorList>
            <person name="Kim W."/>
        </authorList>
    </citation>
    <scope>NUCLEOTIDE SEQUENCE [LARGE SCALE GENOMIC DNA]</scope>
    <source>
        <strain evidence="5">SNU_AA5</strain>
        <tissue evidence="5">Soma without cirri and trophi</tissue>
    </source>
</reference>
<dbReference type="EMBL" id="VIIS01001688">
    <property type="protein sequence ID" value="KAF0294427.1"/>
    <property type="molecule type" value="Genomic_DNA"/>
</dbReference>
<dbReference type="PANTHER" id="PTHR10656">
    <property type="entry name" value="CELL FATE DETERMINING PROTEIN MAB21-RELATED"/>
    <property type="match status" value="1"/>
</dbReference>
<feature type="compositionally biased region" description="Polar residues" evidence="2">
    <location>
        <begin position="528"/>
        <end position="538"/>
    </location>
</feature>
<feature type="region of interest" description="Disordered" evidence="2">
    <location>
        <begin position="113"/>
        <end position="136"/>
    </location>
</feature>
<dbReference type="AlphaFoldDB" id="A0A6A4VDH6"/>
<dbReference type="SMART" id="SM01265">
    <property type="entry name" value="Mab-21"/>
    <property type="match status" value="1"/>
</dbReference>
<feature type="domain" description="Mab-21-like nucleotidyltransferase" evidence="3">
    <location>
        <begin position="208"/>
        <end position="275"/>
    </location>
</feature>